<feature type="compositionally biased region" description="Gly residues" evidence="1">
    <location>
        <begin position="488"/>
        <end position="500"/>
    </location>
</feature>
<proteinExistence type="predicted"/>
<keyword evidence="3" id="KW-1185">Reference proteome</keyword>
<feature type="region of interest" description="Disordered" evidence="1">
    <location>
        <begin position="780"/>
        <end position="934"/>
    </location>
</feature>
<feature type="region of interest" description="Disordered" evidence="1">
    <location>
        <begin position="1264"/>
        <end position="1318"/>
    </location>
</feature>
<feature type="compositionally biased region" description="Polar residues" evidence="1">
    <location>
        <begin position="888"/>
        <end position="910"/>
    </location>
</feature>
<feature type="region of interest" description="Disordered" evidence="1">
    <location>
        <begin position="1213"/>
        <end position="1238"/>
    </location>
</feature>
<feature type="compositionally biased region" description="Low complexity" evidence="1">
    <location>
        <begin position="298"/>
        <end position="310"/>
    </location>
</feature>
<feature type="non-terminal residue" evidence="2">
    <location>
        <position position="1"/>
    </location>
</feature>
<feature type="region of interest" description="Disordered" evidence="1">
    <location>
        <begin position="692"/>
        <end position="749"/>
    </location>
</feature>
<comment type="caution">
    <text evidence="2">The sequence shown here is derived from an EMBL/GenBank/DDBJ whole genome shotgun (WGS) entry which is preliminary data.</text>
</comment>
<evidence type="ECO:0000313" key="2">
    <source>
        <dbReference type="EMBL" id="GIL74465.1"/>
    </source>
</evidence>
<sequence>LSPAAPHAVGSLLSDIGAPRLGRASLGLGIANSCLANSGQIPSGCLSTTRGTLAATSNPGPGERFGNTVAAPAVLGLEQGSVEIHSVDELGPVEFGLPLSALPPVQLQSPQVPLLFTEYAPAGGSISSMCEGQSPPRPLSPSLPPPSPQQQQPQHLHPQHHQQHRPLLLRNTSWESAMLAHQQQQDQQQRLPHGSAQSAQFGRDFGAWKPLPAAPGAATQVAGSAMPATAMPAMVPSVQICGGGNSAAAVMAMNNFNVNTASVAVQGYATGTHSIAQTSPPSSERLIPVAAPSQTAAQLDQQQQQQQDQLSPVNPRVEDIGADGGEASALAPLLRPLSYQLAFGATALGVSGGSDAVSSPVGRPYVWVAAPGMAATAAAGDVGITHSAAANASASLFVPASMPCAPSAARAGRVSAPSGLGISDMEMVPEITVPPRATDHIRRSIECRIDSAARTRAATAASLVPGAVAADGTGQVVYLRPLNFGGTPQRGGGLGGGGSSGRRSHSGSYHTKTGHGRRMMMMAVGSGDGCQQRGPRVIEAALPGPSHPLYYNTPMAEWDEPEAIAAMTAAAQAITPAGGTATRRSAFSLRSAKRLSAGQQQQQLLSQLATSPALPARAQATADAPPGEATAAAAVTAGSSALGLMPGGPTIARSSRSSLPGLGRFPFISGALWSQSQPASALVPSCAPLSPPLPQSLQLQPQPQPQPEQRLCPMPHHHPPYTIRPLHDVQGGQQQLQQQQQPPRQRGLHQLQPHALDPGRQQVAGLTRVSWHNLFPSPLAGGGGSGGDGGGGTVFAAERPAGSTSTDGFNPSGELTKRSQPQQEQFSPLSQSSIQNQSSRSRTLPMLSPGSSPREVAAPTPSGSNNADSGGDISGAGGAIPSAVPSWTLPSGGSTLVLGSQASDATSRRSASPVTPPRLTPSLSTPPPASAEASMMASCMRPHSLGAFTNVRGTLEVERTGWRVSRHTPPLPPAATMRVLEVPELDEARGPRAGTTQGTDAGEPPSLNAILRRTKRELMAQLGQCKSAEEANRITRILMAIVPDQRVGPGASQTADIGREPPPKPPTMSMPTSTPMLMPMRAPFPTLTAIWNPLNSIWDERGEQTAERSAWAPFSVAQPSLPALQQLSRFPQSQQPKKAPKETAQQQRSQSLLSTDPASLGARMQLLRPPELQLTASGSLAGSAAAALSAPPTVTATVPTPASNDERAFLNSTRERSLANSGGTALPTAFCARNPRDSGPREIAFRALMGSVHRAADVGMEAAEGQGLRDATLSAGERAASTAEPQPTAGPSGKRRDSSTSRDEDDVLNFPTHVDNLGMKAPAATARQEHYLVGLEQTQSQEERSTLCPSGPSLGPIRTSSSLPRHTSVNADSSSRSNSDRGSGDEGGGVRSYGGASGGSASRRSCGNSETPHLTFTPRSPVGSEHSGRSGHRRAPSGLETADLDGAGDTAEGAAFGSLLPSFDVASSGCGGLQIFTSPRTGLITGAGSRAV</sequence>
<feature type="compositionally biased region" description="Polar residues" evidence="1">
    <location>
        <begin position="1143"/>
        <end position="1153"/>
    </location>
</feature>
<feature type="compositionally biased region" description="Low complexity" evidence="1">
    <location>
        <begin position="1399"/>
        <end position="1409"/>
    </location>
</feature>
<protein>
    <submittedName>
        <fullName evidence="2">Uncharacterized protein</fullName>
    </submittedName>
</protein>
<name>A0A8J4FFS2_9CHLO</name>
<feature type="compositionally biased region" description="Low complexity" evidence="1">
    <location>
        <begin position="730"/>
        <end position="749"/>
    </location>
</feature>
<feature type="compositionally biased region" description="Pro residues" evidence="1">
    <location>
        <begin position="914"/>
        <end position="929"/>
    </location>
</feature>
<evidence type="ECO:0000313" key="3">
    <source>
        <dbReference type="Proteomes" id="UP000747110"/>
    </source>
</evidence>
<gene>
    <name evidence="2" type="ORF">Vretifemale_4433</name>
</gene>
<feature type="compositionally biased region" description="Polar residues" evidence="1">
    <location>
        <begin position="1358"/>
        <end position="1371"/>
    </location>
</feature>
<feature type="compositionally biased region" description="Gly residues" evidence="1">
    <location>
        <begin position="780"/>
        <end position="793"/>
    </location>
</feature>
<feature type="region of interest" description="Disordered" evidence="1">
    <location>
        <begin position="178"/>
        <end position="198"/>
    </location>
</feature>
<feature type="region of interest" description="Disordered" evidence="1">
    <location>
        <begin position="487"/>
        <end position="514"/>
    </location>
</feature>
<feature type="region of interest" description="Disordered" evidence="1">
    <location>
        <begin position="292"/>
        <end position="322"/>
    </location>
</feature>
<feature type="region of interest" description="Disordered" evidence="1">
    <location>
        <begin position="126"/>
        <end position="165"/>
    </location>
</feature>
<feature type="region of interest" description="Disordered" evidence="1">
    <location>
        <begin position="1046"/>
        <end position="1069"/>
    </location>
</feature>
<feature type="compositionally biased region" description="Low complexity" evidence="1">
    <location>
        <begin position="827"/>
        <end position="841"/>
    </location>
</feature>
<feature type="region of interest" description="Disordered" evidence="1">
    <location>
        <begin position="1130"/>
        <end position="1153"/>
    </location>
</feature>
<feature type="compositionally biased region" description="Gly residues" evidence="1">
    <location>
        <begin position="1385"/>
        <end position="1398"/>
    </location>
</feature>
<feature type="region of interest" description="Disordered" evidence="1">
    <location>
        <begin position="1336"/>
        <end position="1446"/>
    </location>
</feature>
<feature type="compositionally biased region" description="Pro residues" evidence="1">
    <location>
        <begin position="135"/>
        <end position="148"/>
    </location>
</feature>
<dbReference type="Proteomes" id="UP000747110">
    <property type="component" value="Unassembled WGS sequence"/>
</dbReference>
<dbReference type="EMBL" id="BNCP01000006">
    <property type="protein sequence ID" value="GIL74465.1"/>
    <property type="molecule type" value="Genomic_DNA"/>
</dbReference>
<accession>A0A8J4FFS2</accession>
<evidence type="ECO:0000256" key="1">
    <source>
        <dbReference type="SAM" id="MobiDB-lite"/>
    </source>
</evidence>
<organism evidence="2 3">
    <name type="scientific">Volvox reticuliferus</name>
    <dbReference type="NCBI Taxonomy" id="1737510"/>
    <lineage>
        <taxon>Eukaryota</taxon>
        <taxon>Viridiplantae</taxon>
        <taxon>Chlorophyta</taxon>
        <taxon>core chlorophytes</taxon>
        <taxon>Chlorophyceae</taxon>
        <taxon>CS clade</taxon>
        <taxon>Chlamydomonadales</taxon>
        <taxon>Volvocaceae</taxon>
        <taxon>Volvox</taxon>
    </lineage>
</organism>
<reference evidence="2" key="1">
    <citation type="journal article" date="2021" name="Proc. Natl. Acad. Sci. U.S.A.">
        <title>Three genomes in the algal genus Volvox reveal the fate of a haploid sex-determining region after a transition to homothallism.</title>
        <authorList>
            <person name="Yamamoto K."/>
            <person name="Hamaji T."/>
            <person name="Kawai-Toyooka H."/>
            <person name="Matsuzaki R."/>
            <person name="Takahashi F."/>
            <person name="Nishimura Y."/>
            <person name="Kawachi M."/>
            <person name="Noguchi H."/>
            <person name="Minakuchi Y."/>
            <person name="Umen J.G."/>
            <person name="Toyoda A."/>
            <person name="Nozaki H."/>
        </authorList>
    </citation>
    <scope>NUCLEOTIDE SEQUENCE</scope>
    <source>
        <strain evidence="2">NIES-3786</strain>
    </source>
</reference>
<feature type="non-terminal residue" evidence="2">
    <location>
        <position position="1492"/>
    </location>
</feature>